<feature type="domain" description="SWIM-type" evidence="6">
    <location>
        <begin position="770"/>
        <end position="802"/>
    </location>
</feature>
<dbReference type="InterPro" id="IPR000270">
    <property type="entry name" value="PB1_dom"/>
</dbReference>
<keyword evidence="3" id="KW-0862">Zinc</keyword>
<protein>
    <submittedName>
        <fullName evidence="7">Mutator-like transposase-like protein</fullName>
    </submittedName>
</protein>
<sequence length="900" mass="102206">MFPKLFQLTPIAHRPWFKVRWADLIILIDLVGLMCDPITSHPWTLNYNPTTCTIISEIAHQNIYIKYSSLLSLNFPLPFSPILSFQSLLFFLSTPQISFFSFPFPFAHRLGRKERKPPAPARRSAATCWQFLKASLHLVCKQRYSMEGKIVAICQFGGAFGTNQDGTLSYTGGDAHAIDVDHNMKIEDFKAELITMFACDSNSFIIKYLLPSNRRTLISVSNDKDLQRMVNFSAGSVTIDVFLVSKIGKRPDKIMAIEAAPDLRSIIPAGGDELAFAMPENEIIESGIKRQKVSDGWDKLITGVGQAFDDVKDFRDALHKFAIGKGFMYKFLKNDTTRVTAVCTAKECQWRIHASTTSSKQKVLIKTFNNIHTCEVDFGKDGHRLANQKWVASIIKEKLKETPHYKPRDIASDLHRDYGISLNYTQAWRGKSFAKRELINSSEEEVCSNQLPWFCERIEKTNPGSVAILDTSDDRFDRLFVAFNASLHGFQHGCRPLVFLDGISLKMSRQWKILTATSVDAENDAFPVAFAIALLENEENWIWFLEQLKTVLSAHPVPITFVSNRQNGLAEAVPQVYEDSYHGLCLSHLLNDYEVQLEELIPEETLTEQVKQELIDNLKQAAYAYKSEEFNGYIESIKVISNEVGQWILENQPELWANASFKGLRHDSLSSSAPDLFNLWLGKVGRQEPTVIQIIDWIRCKLMEMLYMRRESSNAWSDIISPSVNQRLIQEQSSRSSCSLEVIPSTTNNVYEVRESSGITDMDTNADVVNIVNIETWECSCRKWQVSGLPCVHMIGVVKRNAEEGGGCLYDYCSKYFRTELYRLTYSESIIPIPDVGRPILVDSPQKYPLRTPRPPGRPKQRPIEPQRIISKRSVQCSKCKEYGHNKSTCKSPQILSLSS</sequence>
<dbReference type="SMART" id="SM00666">
    <property type="entry name" value="PB1"/>
    <property type="match status" value="1"/>
</dbReference>
<dbReference type="Pfam" id="PF00564">
    <property type="entry name" value="PB1"/>
    <property type="match status" value="1"/>
</dbReference>
<dbReference type="PANTHER" id="PTHR31973">
    <property type="entry name" value="POLYPROTEIN, PUTATIVE-RELATED"/>
    <property type="match status" value="1"/>
</dbReference>
<comment type="caution">
    <text evidence="7">The sequence shown here is derived from an EMBL/GenBank/DDBJ whole genome shotgun (WGS) entry which is preliminary data.</text>
</comment>
<name>A0A0K9PA77_ZOSMR</name>
<proteinExistence type="predicted"/>
<dbReference type="SUPFAM" id="SSF54277">
    <property type="entry name" value="CAD &amp; PB1 domains"/>
    <property type="match status" value="1"/>
</dbReference>
<evidence type="ECO:0000256" key="2">
    <source>
        <dbReference type="ARBA" id="ARBA00022771"/>
    </source>
</evidence>
<dbReference type="PROSITE" id="PS50966">
    <property type="entry name" value="ZF_SWIM"/>
    <property type="match status" value="1"/>
</dbReference>
<evidence type="ECO:0000313" key="7">
    <source>
        <dbReference type="EMBL" id="KMZ65147.1"/>
    </source>
</evidence>
<reference evidence="8" key="1">
    <citation type="journal article" date="2016" name="Nature">
        <title>The genome of the seagrass Zostera marina reveals angiosperm adaptation to the sea.</title>
        <authorList>
            <person name="Olsen J.L."/>
            <person name="Rouze P."/>
            <person name="Verhelst B."/>
            <person name="Lin Y.-C."/>
            <person name="Bayer T."/>
            <person name="Collen J."/>
            <person name="Dattolo E."/>
            <person name="De Paoli E."/>
            <person name="Dittami S."/>
            <person name="Maumus F."/>
            <person name="Michel G."/>
            <person name="Kersting A."/>
            <person name="Lauritano C."/>
            <person name="Lohaus R."/>
            <person name="Toepel M."/>
            <person name="Tonon T."/>
            <person name="Vanneste K."/>
            <person name="Amirebrahimi M."/>
            <person name="Brakel J."/>
            <person name="Bostroem C."/>
            <person name="Chovatia M."/>
            <person name="Grimwood J."/>
            <person name="Jenkins J.W."/>
            <person name="Jueterbock A."/>
            <person name="Mraz A."/>
            <person name="Stam W.T."/>
            <person name="Tice H."/>
            <person name="Bornberg-Bauer E."/>
            <person name="Green P.J."/>
            <person name="Pearson G.A."/>
            <person name="Procaccini G."/>
            <person name="Duarte C.M."/>
            <person name="Schmutz J."/>
            <person name="Reusch T.B.H."/>
            <person name="Van de Peer Y."/>
        </authorList>
    </citation>
    <scope>NUCLEOTIDE SEQUENCE [LARGE SCALE GENOMIC DNA]</scope>
    <source>
        <strain evidence="8">cv. Finnish</strain>
    </source>
</reference>
<dbReference type="InterPro" id="IPR004332">
    <property type="entry name" value="Transposase_MuDR"/>
</dbReference>
<gene>
    <name evidence="7" type="ORF">ZOSMA_335G00020</name>
</gene>
<dbReference type="PANTHER" id="PTHR31973:SF194">
    <property type="entry name" value="OS06G0632700 PROTEIN"/>
    <property type="match status" value="1"/>
</dbReference>
<dbReference type="STRING" id="29655.A0A0K9PA77"/>
<keyword evidence="8" id="KW-1185">Reference proteome</keyword>
<accession>A0A0K9PA77</accession>
<dbReference type="InterPro" id="IPR018289">
    <property type="entry name" value="MULE_transposase_dom"/>
</dbReference>
<dbReference type="InterPro" id="IPR007527">
    <property type="entry name" value="Znf_SWIM"/>
</dbReference>
<dbReference type="Pfam" id="PF10551">
    <property type="entry name" value="MULE"/>
    <property type="match status" value="1"/>
</dbReference>
<dbReference type="SMART" id="SM00575">
    <property type="entry name" value="ZnF_PMZ"/>
    <property type="match status" value="1"/>
</dbReference>
<organism evidence="7 8">
    <name type="scientific">Zostera marina</name>
    <name type="common">Eelgrass</name>
    <dbReference type="NCBI Taxonomy" id="29655"/>
    <lineage>
        <taxon>Eukaryota</taxon>
        <taxon>Viridiplantae</taxon>
        <taxon>Streptophyta</taxon>
        <taxon>Embryophyta</taxon>
        <taxon>Tracheophyta</taxon>
        <taxon>Spermatophyta</taxon>
        <taxon>Magnoliopsida</taxon>
        <taxon>Liliopsida</taxon>
        <taxon>Zosteraceae</taxon>
        <taxon>Zostera</taxon>
    </lineage>
</organism>
<dbReference type="Proteomes" id="UP000036987">
    <property type="component" value="Unassembled WGS sequence"/>
</dbReference>
<dbReference type="OrthoDB" id="1346436at2759"/>
<dbReference type="GO" id="GO:0008270">
    <property type="term" value="F:zinc ion binding"/>
    <property type="evidence" value="ECO:0007669"/>
    <property type="project" value="UniProtKB-KW"/>
</dbReference>
<evidence type="ECO:0000313" key="8">
    <source>
        <dbReference type="Proteomes" id="UP000036987"/>
    </source>
</evidence>
<dbReference type="EMBL" id="LFYR01001070">
    <property type="protein sequence ID" value="KMZ65147.1"/>
    <property type="molecule type" value="Genomic_DNA"/>
</dbReference>
<dbReference type="OMA" id="KICASWE"/>
<dbReference type="Pfam" id="PF03108">
    <property type="entry name" value="DBD_Tnp_Mut"/>
    <property type="match status" value="1"/>
</dbReference>
<evidence type="ECO:0000256" key="5">
    <source>
        <dbReference type="SAM" id="MobiDB-lite"/>
    </source>
</evidence>
<dbReference type="AlphaFoldDB" id="A0A0K9PA77"/>
<evidence type="ECO:0000256" key="3">
    <source>
        <dbReference type="ARBA" id="ARBA00022833"/>
    </source>
</evidence>
<evidence type="ECO:0000259" key="6">
    <source>
        <dbReference type="PROSITE" id="PS50966"/>
    </source>
</evidence>
<evidence type="ECO:0000256" key="1">
    <source>
        <dbReference type="ARBA" id="ARBA00022723"/>
    </source>
</evidence>
<evidence type="ECO:0000256" key="4">
    <source>
        <dbReference type="PROSITE-ProRule" id="PRU00325"/>
    </source>
</evidence>
<keyword evidence="1" id="KW-0479">Metal-binding</keyword>
<feature type="region of interest" description="Disordered" evidence="5">
    <location>
        <begin position="844"/>
        <end position="868"/>
    </location>
</feature>
<dbReference type="Pfam" id="PF04434">
    <property type="entry name" value="SWIM"/>
    <property type="match status" value="1"/>
</dbReference>
<dbReference type="InterPro" id="IPR006564">
    <property type="entry name" value="Znf_PMZ"/>
</dbReference>
<keyword evidence="2 4" id="KW-0863">Zinc-finger</keyword>